<reference evidence="2 3" key="1">
    <citation type="submission" date="2019-10" db="EMBL/GenBank/DDBJ databases">
        <title>Bifidobacterium from non-human primates.</title>
        <authorList>
            <person name="Modesto M."/>
        </authorList>
    </citation>
    <scope>NUCLEOTIDE SEQUENCE [LARGE SCALE GENOMIC DNA]</scope>
    <source>
        <strain evidence="2 3">TRE17</strain>
    </source>
</reference>
<organism evidence="2 3">
    <name type="scientific">Bifidobacterium aerophilum</name>
    <dbReference type="NCBI Taxonomy" id="1798155"/>
    <lineage>
        <taxon>Bacteria</taxon>
        <taxon>Bacillati</taxon>
        <taxon>Actinomycetota</taxon>
        <taxon>Actinomycetes</taxon>
        <taxon>Bifidobacteriales</taxon>
        <taxon>Bifidobacteriaceae</taxon>
        <taxon>Bifidobacterium</taxon>
    </lineage>
</organism>
<proteinExistence type="predicted"/>
<dbReference type="Proteomes" id="UP000469194">
    <property type="component" value="Unassembled WGS sequence"/>
</dbReference>
<keyword evidence="3" id="KW-1185">Reference proteome</keyword>
<dbReference type="AlphaFoldDB" id="A0A6N9Z441"/>
<feature type="transmembrane region" description="Helical" evidence="1">
    <location>
        <begin position="6"/>
        <end position="28"/>
    </location>
</feature>
<sequence>MFTTEATAIVLSVARTALSILSIVINVGSRNDKGKRAKTRNIHRYAIRDHHIAPHIAIQ</sequence>
<evidence type="ECO:0000313" key="2">
    <source>
        <dbReference type="EMBL" id="NEG89358.1"/>
    </source>
</evidence>
<keyword evidence="1" id="KW-1133">Transmembrane helix</keyword>
<dbReference type="EMBL" id="WHZW01000008">
    <property type="protein sequence ID" value="NEG89358.1"/>
    <property type="molecule type" value="Genomic_DNA"/>
</dbReference>
<comment type="caution">
    <text evidence="2">The sequence shown here is derived from an EMBL/GenBank/DDBJ whole genome shotgun (WGS) entry which is preliminary data.</text>
</comment>
<accession>A0A6N9Z441</accession>
<evidence type="ECO:0000313" key="3">
    <source>
        <dbReference type="Proteomes" id="UP000469194"/>
    </source>
</evidence>
<gene>
    <name evidence="2" type="ORF">GFD25_05015</name>
</gene>
<dbReference type="RefSeq" id="WP_163230560.1">
    <property type="nucleotide sequence ID" value="NZ_WHZW01000008.1"/>
</dbReference>
<protein>
    <submittedName>
        <fullName evidence="2">Uncharacterized protein</fullName>
    </submittedName>
</protein>
<keyword evidence="1" id="KW-0812">Transmembrane</keyword>
<keyword evidence="1" id="KW-0472">Membrane</keyword>
<evidence type="ECO:0000256" key="1">
    <source>
        <dbReference type="SAM" id="Phobius"/>
    </source>
</evidence>
<name>A0A6N9Z441_9BIFI</name>